<dbReference type="AlphaFoldDB" id="Q26642"/>
<dbReference type="GO" id="GO:0046103">
    <property type="term" value="P:inosine biosynthetic process"/>
    <property type="evidence" value="ECO:0007669"/>
    <property type="project" value="TreeGrafter"/>
</dbReference>
<evidence type="ECO:0000256" key="5">
    <source>
        <dbReference type="ARBA" id="ARBA00018099"/>
    </source>
</evidence>
<dbReference type="GO" id="GO:0005615">
    <property type="term" value="C:extracellular space"/>
    <property type="evidence" value="ECO:0007669"/>
    <property type="project" value="InterPro"/>
</dbReference>
<gene>
    <name evidence="14" type="primary">IDGF</name>
</gene>
<reference evidence="14" key="2">
    <citation type="journal article" date="2000" name="Genomics">
        <title>The human homolog of insect-derived growth factor, CECR1, is a candidate gene for features of cat eye syndrome.</title>
        <authorList>
            <person name="Riazi M.A."/>
            <person name="Brinkman-Mills P."/>
            <person name="Nguyen T."/>
            <person name="Pan H."/>
            <person name="Phan S."/>
            <person name="Ying F."/>
            <person name="Roe B.A."/>
            <person name="Tochigi J."/>
            <person name="Shimizu Y."/>
            <person name="Minoshima S."/>
            <person name="Shimizu N."/>
            <person name="Buchwald M."/>
            <person name="McDermid H.E."/>
        </authorList>
    </citation>
    <scope>NUCLEOTIDE SEQUENCE</scope>
</reference>
<dbReference type="Pfam" id="PF08451">
    <property type="entry name" value="A_deaminase_N"/>
    <property type="match status" value="1"/>
</dbReference>
<organism evidence="14">
    <name type="scientific">Sarcophaga peregrina</name>
    <name type="common">Flesh fly</name>
    <name type="synonym">Boettcherisca peregrina</name>
    <dbReference type="NCBI Taxonomy" id="7386"/>
    <lineage>
        <taxon>Eukaryota</taxon>
        <taxon>Metazoa</taxon>
        <taxon>Ecdysozoa</taxon>
        <taxon>Arthropoda</taxon>
        <taxon>Hexapoda</taxon>
        <taxon>Insecta</taxon>
        <taxon>Pterygota</taxon>
        <taxon>Neoptera</taxon>
        <taxon>Endopterygota</taxon>
        <taxon>Diptera</taxon>
        <taxon>Brachycera</taxon>
        <taxon>Muscomorpha</taxon>
        <taxon>Oestroidea</taxon>
        <taxon>Sarcophagidae</taxon>
        <taxon>Sarcophaga</taxon>
        <taxon>Boettcherisca</taxon>
    </lineage>
</organism>
<evidence type="ECO:0000256" key="10">
    <source>
        <dbReference type="ARBA" id="ARBA00047764"/>
    </source>
</evidence>
<dbReference type="GO" id="GO:0046872">
    <property type="term" value="F:metal ion binding"/>
    <property type="evidence" value="ECO:0007669"/>
    <property type="project" value="UniProtKB-KW"/>
</dbReference>
<reference evidence="14" key="5">
    <citation type="journal article" date="2006" name="Biochem. Biophys. Res. Commun.">
        <title>Involvement of insect-derived growth factor (IDGF) in the cell growth of an embryonic cell line of flesh fly.</title>
        <authorList>
            <person name="Tanaka Y."/>
            <person name="Yamaguchi S."/>
            <person name="Fujii-Taira I."/>
            <person name="Iijima R."/>
            <person name="Natori S."/>
            <person name="Homma K.J."/>
        </authorList>
    </citation>
    <scope>NUCLEOTIDE SEQUENCE</scope>
</reference>
<evidence type="ECO:0000256" key="2">
    <source>
        <dbReference type="ARBA" id="ARBA00004613"/>
    </source>
</evidence>
<keyword evidence="9" id="KW-0378">Hydrolase</keyword>
<evidence type="ECO:0000259" key="13">
    <source>
        <dbReference type="Pfam" id="PF08451"/>
    </source>
</evidence>
<name>Q26642_SARPE</name>
<keyword evidence="7" id="KW-0479">Metal-binding</keyword>
<dbReference type="CDD" id="cd01321">
    <property type="entry name" value="ADGF"/>
    <property type="match status" value="1"/>
</dbReference>
<dbReference type="PANTHER" id="PTHR11409">
    <property type="entry name" value="ADENOSINE DEAMINASE"/>
    <property type="match status" value="1"/>
</dbReference>
<reference evidence="14" key="4">
    <citation type="journal article" date="2001" name="J. Biol. Chem.">
        <title>Adenosine deaminase activity of insect-derived growth factor is essential for its growth factor activity.</title>
        <authorList>
            <person name="Homma K.J."/>
            <person name="Tanaka Y."/>
            <person name="Matsushita T."/>
            <person name="Yokoyama K."/>
            <person name="Matsui H."/>
            <person name="Natori S."/>
        </authorList>
    </citation>
    <scope>NUCLEOTIDE SEQUENCE</scope>
</reference>
<evidence type="ECO:0000256" key="7">
    <source>
        <dbReference type="ARBA" id="ARBA00022723"/>
    </source>
</evidence>
<comment type="cofactor">
    <cofactor evidence="1">
        <name>Zn(2+)</name>
        <dbReference type="ChEBI" id="CHEBI:29105"/>
    </cofactor>
</comment>
<comment type="catalytic activity">
    <reaction evidence="10">
        <text>adenosine + H2O + H(+) = inosine + NH4(+)</text>
        <dbReference type="Rhea" id="RHEA:24408"/>
        <dbReference type="ChEBI" id="CHEBI:15377"/>
        <dbReference type="ChEBI" id="CHEBI:15378"/>
        <dbReference type="ChEBI" id="CHEBI:16335"/>
        <dbReference type="ChEBI" id="CHEBI:17596"/>
        <dbReference type="ChEBI" id="CHEBI:28938"/>
        <dbReference type="EC" id="3.5.4.4"/>
    </reaction>
</comment>
<accession>Q26642</accession>
<sequence length="553" mass="63071">MPALKTLGTLCVLMLVFAHNEARRASLRANHMVQHAPHIEPQASVIGGRPTPEAYNSLRDIFFRYEESKTLGADITLTQKELQANQLIMEAKTREYEEGLATPHLFTPSQHLFEVLDDIKQSPLFKYISSMPKGAVLHAHDTALCSTDFLIRLTYRDNLWVCQGKGDKEVIGMRFSKTKPDVATQADCTWELLSKVRELHGADKVDTYLREHLTLYPTVKFLDNNEAWEQFGSIFALLDGLLFYAPSWADYYYNALKEFHADGVQYLEFRSTLPILYDLEGTSFTELDTVRIYKETLDKYMAEHIDFIGSKLIYAPIRNTDKEGLDNYIKVCVEIKEKYPDFVAGFDLVGQEEKGRPLKDFIPQLLGMPENIDFYFHAGETNWFGSTVDENLIDAVLLGTKRIGHGFALVKHPLVLQMLKERNIAIEVNPISNQVLQLVADYRNHPCAYFFADNYPVVISSDDPSFWKATPLSHDFYIAFLGIASAHSDMRLLKKLALNSINYSSLSPEQKRVALAKWQIKWDDFIDEVLSGNYDNNGSNNAAQHRLNTNKII</sequence>
<dbReference type="GO" id="GO:0004000">
    <property type="term" value="F:adenosine deaminase activity"/>
    <property type="evidence" value="ECO:0007669"/>
    <property type="project" value="InterPro"/>
</dbReference>
<evidence type="ECO:0000256" key="6">
    <source>
        <dbReference type="ARBA" id="ARBA00022525"/>
    </source>
</evidence>
<dbReference type="InterPro" id="IPR006331">
    <property type="entry name" value="ADGF"/>
</dbReference>
<dbReference type="Pfam" id="PF00962">
    <property type="entry name" value="A_deaminase"/>
    <property type="match status" value="1"/>
</dbReference>
<feature type="domain" description="Adenosine/AMP deaminase N-terminal" evidence="13">
    <location>
        <begin position="49"/>
        <end position="128"/>
    </location>
</feature>
<dbReference type="InterPro" id="IPR001365">
    <property type="entry name" value="A_deaminase_dom"/>
</dbReference>
<evidence type="ECO:0000256" key="1">
    <source>
        <dbReference type="ARBA" id="ARBA00001947"/>
    </source>
</evidence>
<dbReference type="EC" id="3.5.4.4" evidence="4"/>
<proteinExistence type="evidence at transcript level"/>
<feature type="chain" id="PRO_5004203305" description="Adenosine deaminase" evidence="11">
    <location>
        <begin position="19"/>
        <end position="553"/>
    </location>
</feature>
<reference evidence="14" key="3">
    <citation type="journal article" date="2000" name="J. Biol. Chem.">
        <title>Male-specific IDGF, a novel gene encoding a membrane-bound extracellular signaling molecule expressed exclusively in testis of Drosophila melanogaster.</title>
        <authorList>
            <person name="Matsushita T."/>
            <person name="Fujii-Taira I."/>
            <person name="Tanaka Y."/>
            <person name="Homma K.J."/>
            <person name="Natori S."/>
        </authorList>
    </citation>
    <scope>NUCLEOTIDE SEQUENCE</scope>
</reference>
<evidence type="ECO:0000256" key="4">
    <source>
        <dbReference type="ARBA" id="ARBA00012784"/>
    </source>
</evidence>
<comment type="similarity">
    <text evidence="3">Belongs to the metallo-dependent hydrolases superfamily. Adenosine and AMP deaminases family. ADGF subfamily.</text>
</comment>
<evidence type="ECO:0000259" key="12">
    <source>
        <dbReference type="Pfam" id="PF00962"/>
    </source>
</evidence>
<evidence type="ECO:0000313" key="14">
    <source>
        <dbReference type="EMBL" id="BAA11812.1"/>
    </source>
</evidence>
<dbReference type="PANTHER" id="PTHR11409:SF39">
    <property type="entry name" value="ADENOSINE DEAMINASE 2"/>
    <property type="match status" value="1"/>
</dbReference>
<reference evidence="14" key="1">
    <citation type="journal article" date="1996" name="J. Biol. Chem.">
        <title>Purification, characterization, and cDNA cloning of a novel growth factor from the conditioned medium of NIH-Sape-4, an embryonic cell line of Sarcophaga peregrina (flesh fly).</title>
        <authorList>
            <person name="Homma K."/>
            <person name="Matsushita T."/>
            <person name="Natori S."/>
        </authorList>
    </citation>
    <scope>NUCLEOTIDE SEQUENCE</scope>
</reference>
<dbReference type="Gene3D" id="3.20.20.140">
    <property type="entry name" value="Metal-dependent hydrolases"/>
    <property type="match status" value="1"/>
</dbReference>
<dbReference type="NCBIfam" id="TIGR01431">
    <property type="entry name" value="adm_rel"/>
    <property type="match status" value="1"/>
</dbReference>
<keyword evidence="6" id="KW-0964">Secreted</keyword>
<evidence type="ECO:0000256" key="3">
    <source>
        <dbReference type="ARBA" id="ARBA00006083"/>
    </source>
</evidence>
<evidence type="ECO:0000256" key="8">
    <source>
        <dbReference type="ARBA" id="ARBA00022729"/>
    </source>
</evidence>
<feature type="signal peptide" evidence="11">
    <location>
        <begin position="1"/>
        <end position="18"/>
    </location>
</feature>
<evidence type="ECO:0000256" key="9">
    <source>
        <dbReference type="ARBA" id="ARBA00022801"/>
    </source>
</evidence>
<evidence type="ECO:0000256" key="11">
    <source>
        <dbReference type="SAM" id="SignalP"/>
    </source>
</evidence>
<dbReference type="InterPro" id="IPR013659">
    <property type="entry name" value="A_deaminase_N"/>
</dbReference>
<keyword evidence="8 11" id="KW-0732">Signal</keyword>
<feature type="domain" description="Adenosine deaminase" evidence="12">
    <location>
        <begin position="214"/>
        <end position="513"/>
    </location>
</feature>
<protein>
    <recommendedName>
        <fullName evidence="5">Adenosine deaminase</fullName>
        <ecNumber evidence="4">3.5.4.4</ecNumber>
    </recommendedName>
</protein>
<dbReference type="InterPro" id="IPR032466">
    <property type="entry name" value="Metal_Hydrolase"/>
</dbReference>
<dbReference type="InterPro" id="IPR006330">
    <property type="entry name" value="Ado/ade_deaminase"/>
</dbReference>
<dbReference type="EMBL" id="D83125">
    <property type="protein sequence ID" value="BAA11812.1"/>
    <property type="molecule type" value="mRNA"/>
</dbReference>
<dbReference type="FunFam" id="3.20.20.140:FF:000017">
    <property type="entry name" value="Adenosine deaminase 2"/>
    <property type="match status" value="1"/>
</dbReference>
<dbReference type="GO" id="GO:0006154">
    <property type="term" value="P:adenosine catabolic process"/>
    <property type="evidence" value="ECO:0007669"/>
    <property type="project" value="InterPro"/>
</dbReference>
<comment type="subcellular location">
    <subcellularLocation>
        <location evidence="2">Secreted</location>
    </subcellularLocation>
</comment>
<dbReference type="SUPFAM" id="SSF51556">
    <property type="entry name" value="Metallo-dependent hydrolases"/>
    <property type="match status" value="1"/>
</dbReference>